<feature type="compositionally biased region" description="Low complexity" evidence="1">
    <location>
        <begin position="166"/>
        <end position="177"/>
    </location>
</feature>
<reference evidence="2" key="1">
    <citation type="submission" date="2023-03" db="EMBL/GenBank/DDBJ databases">
        <title>Massive genome expansion in bonnet fungi (Mycena s.s.) driven by repeated elements and novel gene families across ecological guilds.</title>
        <authorList>
            <consortium name="Lawrence Berkeley National Laboratory"/>
            <person name="Harder C.B."/>
            <person name="Miyauchi S."/>
            <person name="Viragh M."/>
            <person name="Kuo A."/>
            <person name="Thoen E."/>
            <person name="Andreopoulos B."/>
            <person name="Lu D."/>
            <person name="Skrede I."/>
            <person name="Drula E."/>
            <person name="Henrissat B."/>
            <person name="Morin E."/>
            <person name="Kohler A."/>
            <person name="Barry K."/>
            <person name="LaButti K."/>
            <person name="Morin E."/>
            <person name="Salamov A."/>
            <person name="Lipzen A."/>
            <person name="Mereny Z."/>
            <person name="Hegedus B."/>
            <person name="Baldrian P."/>
            <person name="Stursova M."/>
            <person name="Weitz H."/>
            <person name="Taylor A."/>
            <person name="Grigoriev I.V."/>
            <person name="Nagy L.G."/>
            <person name="Martin F."/>
            <person name="Kauserud H."/>
        </authorList>
    </citation>
    <scope>NUCLEOTIDE SEQUENCE</scope>
    <source>
        <strain evidence="2">CBHHK200</strain>
    </source>
</reference>
<evidence type="ECO:0000256" key="1">
    <source>
        <dbReference type="SAM" id="MobiDB-lite"/>
    </source>
</evidence>
<accession>A0AAD6SSA4</accession>
<comment type="caution">
    <text evidence="2">The sequence shown here is derived from an EMBL/GenBank/DDBJ whole genome shotgun (WGS) entry which is preliminary data.</text>
</comment>
<proteinExistence type="predicted"/>
<feature type="compositionally biased region" description="Polar residues" evidence="1">
    <location>
        <begin position="206"/>
        <end position="224"/>
    </location>
</feature>
<feature type="compositionally biased region" description="Pro residues" evidence="1">
    <location>
        <begin position="178"/>
        <end position="188"/>
    </location>
</feature>
<dbReference type="AlphaFoldDB" id="A0AAD6SSA4"/>
<keyword evidence="3" id="KW-1185">Reference proteome</keyword>
<sequence>MISAGPPIHHGHFCINCAPAYGAIAFPYRASCQGCGANCGSQIYTAPAAAAQPPQKRKRPSQTGEVRWTQAMTPRRAAAREEQRGGTEMNMIAIPSVRSFIFSSFYERTGTLFINLFVINAPQLPAATGTWSYPSTSWHTDFVYSNPSNPKQYEPSQQQPTTWTYIPRDPTTLLTRPPLIPPQIPPSTVPKAMKSRKKKSTTPTTANSGSTAKPSNAKSRSKPQSIPYFKPIAVSRTANNATAGPSTSPKTKRVILPLATDPGPSAPPIAYQTLALLLKDLNRILCTPHAGLPFQFSGTCSVVADAARVRNGDYYRLRVSQVGWEVIAQTVLAFDISAMKVHTSQSAGAVSQMQSAAIWMGAPPDPRLKDGELERPCERCEHLLKIRVWEDGRRAPIAGESIFVELVHYEM</sequence>
<feature type="compositionally biased region" description="Polar residues" evidence="1">
    <location>
        <begin position="148"/>
        <end position="164"/>
    </location>
</feature>
<evidence type="ECO:0000313" key="3">
    <source>
        <dbReference type="Proteomes" id="UP001218188"/>
    </source>
</evidence>
<name>A0AAD6SSA4_9AGAR</name>
<organism evidence="2 3">
    <name type="scientific">Mycena alexandri</name>
    <dbReference type="NCBI Taxonomy" id="1745969"/>
    <lineage>
        <taxon>Eukaryota</taxon>
        <taxon>Fungi</taxon>
        <taxon>Dikarya</taxon>
        <taxon>Basidiomycota</taxon>
        <taxon>Agaricomycotina</taxon>
        <taxon>Agaricomycetes</taxon>
        <taxon>Agaricomycetidae</taxon>
        <taxon>Agaricales</taxon>
        <taxon>Marasmiineae</taxon>
        <taxon>Mycenaceae</taxon>
        <taxon>Mycena</taxon>
    </lineage>
</organism>
<gene>
    <name evidence="2" type="ORF">C8F04DRAFT_1235541</name>
</gene>
<feature type="region of interest" description="Disordered" evidence="1">
    <location>
        <begin position="148"/>
        <end position="226"/>
    </location>
</feature>
<dbReference type="Proteomes" id="UP001218188">
    <property type="component" value="Unassembled WGS sequence"/>
</dbReference>
<dbReference type="EMBL" id="JARJCM010000075">
    <property type="protein sequence ID" value="KAJ7032231.1"/>
    <property type="molecule type" value="Genomic_DNA"/>
</dbReference>
<protein>
    <submittedName>
        <fullName evidence="2">Uncharacterized protein</fullName>
    </submittedName>
</protein>
<evidence type="ECO:0000313" key="2">
    <source>
        <dbReference type="EMBL" id="KAJ7032231.1"/>
    </source>
</evidence>